<feature type="transmembrane region" description="Helical" evidence="6">
    <location>
        <begin position="92"/>
        <end position="110"/>
    </location>
</feature>
<dbReference type="Gene3D" id="1.20.1250.20">
    <property type="entry name" value="MFS general substrate transporter like domains"/>
    <property type="match status" value="1"/>
</dbReference>
<evidence type="ECO:0000256" key="4">
    <source>
        <dbReference type="ARBA" id="ARBA00022989"/>
    </source>
</evidence>
<dbReference type="AlphaFoldDB" id="A0AA38HAL2"/>
<evidence type="ECO:0000313" key="8">
    <source>
        <dbReference type="EMBL" id="KAI9637358.1"/>
    </source>
</evidence>
<dbReference type="InterPro" id="IPR036259">
    <property type="entry name" value="MFS_trans_sf"/>
</dbReference>
<evidence type="ECO:0000256" key="2">
    <source>
        <dbReference type="ARBA" id="ARBA00022448"/>
    </source>
</evidence>
<evidence type="ECO:0000259" key="7">
    <source>
        <dbReference type="PROSITE" id="PS50850"/>
    </source>
</evidence>
<name>A0AA38HAL2_9TREE</name>
<feature type="transmembrane region" description="Helical" evidence="6">
    <location>
        <begin position="193"/>
        <end position="215"/>
    </location>
</feature>
<feature type="transmembrane region" description="Helical" evidence="6">
    <location>
        <begin position="26"/>
        <end position="45"/>
    </location>
</feature>
<evidence type="ECO:0000256" key="3">
    <source>
        <dbReference type="ARBA" id="ARBA00022692"/>
    </source>
</evidence>
<dbReference type="PROSITE" id="PS50850">
    <property type="entry name" value="MFS"/>
    <property type="match status" value="1"/>
</dbReference>
<evidence type="ECO:0000313" key="9">
    <source>
        <dbReference type="Proteomes" id="UP001164286"/>
    </source>
</evidence>
<feature type="transmembrane region" description="Helical" evidence="6">
    <location>
        <begin position="475"/>
        <end position="495"/>
    </location>
</feature>
<dbReference type="PANTHER" id="PTHR23511:SF3">
    <property type="entry name" value="MAJOR FACILITATOR SUPERFAMILY (MFS) PROFILE DOMAIN-CONTAINING PROTEIN"/>
    <property type="match status" value="1"/>
</dbReference>
<proteinExistence type="predicted"/>
<dbReference type="InterPro" id="IPR011701">
    <property type="entry name" value="MFS"/>
</dbReference>
<feature type="non-terminal residue" evidence="8">
    <location>
        <position position="1"/>
    </location>
</feature>
<feature type="transmembrane region" description="Helical" evidence="6">
    <location>
        <begin position="310"/>
        <end position="335"/>
    </location>
</feature>
<feature type="transmembrane region" description="Helical" evidence="6">
    <location>
        <begin position="355"/>
        <end position="373"/>
    </location>
</feature>
<dbReference type="GeneID" id="77724751"/>
<feature type="domain" description="Major facilitator superfamily (MFS) profile" evidence="7">
    <location>
        <begin position="27"/>
        <end position="498"/>
    </location>
</feature>
<dbReference type="Proteomes" id="UP001164286">
    <property type="component" value="Unassembled WGS sequence"/>
</dbReference>
<protein>
    <submittedName>
        <fullName evidence="8">Major facilitator superfamily domain-containing protein</fullName>
    </submittedName>
</protein>
<dbReference type="GO" id="GO:0016020">
    <property type="term" value="C:membrane"/>
    <property type="evidence" value="ECO:0007669"/>
    <property type="project" value="UniProtKB-SubCell"/>
</dbReference>
<keyword evidence="9" id="KW-1185">Reference proteome</keyword>
<keyword evidence="3 6" id="KW-0812">Transmembrane</keyword>
<feature type="non-terminal residue" evidence="8">
    <location>
        <position position="503"/>
    </location>
</feature>
<feature type="transmembrane region" description="Helical" evidence="6">
    <location>
        <begin position="150"/>
        <end position="173"/>
    </location>
</feature>
<sequence length="503" mass="54851">LTLYEKKSVLVNRELDLMGMGHYQHLIFLLCGLGYFLDLLYAQVFSLVAGPIRAEMGVKEADIGWLYASFNAGLMAGAMGWGMAVDVIGRRWCFNLTCLISTVFGFLFALPSSFPSLCVLSAGVGIGVGGNIPIDATIVLEFLPKNRRYLLAALSTFQPLGTVAASLIAWAIIPGWSCPQTSGSPCPKADNMGWRYTILTIAFITAFIFLARFAVFKFRESPKFLLSTGHDAHALDVLYAIAVFNGTPLPALSLEDFQALEYVEWRKDVKVRDVEQQMEAEPKTTRGWKSKLGGLEKYVGHLGGMFRSRVYAYLFVVLAIAYMSLFFSFSIAGGFLPLILAARGVEMEMSQSQTYRSYVSIYLPGVTATWAAAYAMDLPKIGRKWAMVFAAGLMGASLFLYQLVNSIPANIAFNALEYWCQSLYSALLYAYTPEAFPATYRGSASGMLSTLGRVAGIVAPVVAGRVYTGGDSPGVLYLAGGAAWMSMLAIACLPFDTRGKEAY</sequence>
<keyword evidence="4 6" id="KW-1133">Transmembrane helix</keyword>
<dbReference type="SUPFAM" id="SSF103473">
    <property type="entry name" value="MFS general substrate transporter"/>
    <property type="match status" value="1"/>
</dbReference>
<dbReference type="Pfam" id="PF07690">
    <property type="entry name" value="MFS_1"/>
    <property type="match status" value="1"/>
</dbReference>
<dbReference type="EMBL" id="JAKWFO010000004">
    <property type="protein sequence ID" value="KAI9637358.1"/>
    <property type="molecule type" value="Genomic_DNA"/>
</dbReference>
<comment type="caution">
    <text evidence="8">The sequence shown here is derived from an EMBL/GenBank/DDBJ whole genome shotgun (WGS) entry which is preliminary data.</text>
</comment>
<dbReference type="PANTHER" id="PTHR23511">
    <property type="entry name" value="SYNAPTIC VESICLE GLYCOPROTEIN 2"/>
    <property type="match status" value="1"/>
</dbReference>
<feature type="transmembrane region" description="Helical" evidence="6">
    <location>
        <begin position="122"/>
        <end position="143"/>
    </location>
</feature>
<dbReference type="InterPro" id="IPR020846">
    <property type="entry name" value="MFS_dom"/>
</dbReference>
<dbReference type="GO" id="GO:0022857">
    <property type="term" value="F:transmembrane transporter activity"/>
    <property type="evidence" value="ECO:0007669"/>
    <property type="project" value="InterPro"/>
</dbReference>
<feature type="transmembrane region" description="Helical" evidence="6">
    <location>
        <begin position="385"/>
        <end position="404"/>
    </location>
</feature>
<accession>A0AA38HAL2</accession>
<keyword evidence="5 6" id="KW-0472">Membrane</keyword>
<keyword evidence="2" id="KW-0813">Transport</keyword>
<feature type="transmembrane region" description="Helical" evidence="6">
    <location>
        <begin position="65"/>
        <end position="85"/>
    </location>
</feature>
<reference evidence="8" key="1">
    <citation type="journal article" date="2022" name="G3 (Bethesda)">
        <title>High quality genome of the basidiomycete yeast Dioszegia hungarica PDD-24b-2 isolated from cloud water.</title>
        <authorList>
            <person name="Jarrige D."/>
            <person name="Haridas S."/>
            <person name="Bleykasten-Grosshans C."/>
            <person name="Joly M."/>
            <person name="Nadalig T."/>
            <person name="Sancelme M."/>
            <person name="Vuilleumier S."/>
            <person name="Grigoriev I.V."/>
            <person name="Amato P."/>
            <person name="Bringel F."/>
        </authorList>
    </citation>
    <scope>NUCLEOTIDE SEQUENCE</scope>
    <source>
        <strain evidence="8">PDD-24b-2</strain>
    </source>
</reference>
<evidence type="ECO:0000256" key="5">
    <source>
        <dbReference type="ARBA" id="ARBA00023136"/>
    </source>
</evidence>
<gene>
    <name evidence="8" type="ORF">MKK02DRAFT_14841</name>
</gene>
<dbReference type="RefSeq" id="XP_052947135.1">
    <property type="nucleotide sequence ID" value="XM_053085550.1"/>
</dbReference>
<evidence type="ECO:0000256" key="6">
    <source>
        <dbReference type="SAM" id="Phobius"/>
    </source>
</evidence>
<evidence type="ECO:0000256" key="1">
    <source>
        <dbReference type="ARBA" id="ARBA00004141"/>
    </source>
</evidence>
<comment type="subcellular location">
    <subcellularLocation>
        <location evidence="1">Membrane</location>
        <topology evidence="1">Multi-pass membrane protein</topology>
    </subcellularLocation>
</comment>
<organism evidence="8 9">
    <name type="scientific">Dioszegia hungarica</name>
    <dbReference type="NCBI Taxonomy" id="4972"/>
    <lineage>
        <taxon>Eukaryota</taxon>
        <taxon>Fungi</taxon>
        <taxon>Dikarya</taxon>
        <taxon>Basidiomycota</taxon>
        <taxon>Agaricomycotina</taxon>
        <taxon>Tremellomycetes</taxon>
        <taxon>Tremellales</taxon>
        <taxon>Bulleribasidiaceae</taxon>
        <taxon>Dioszegia</taxon>
    </lineage>
</organism>